<dbReference type="InterPro" id="IPR057271">
    <property type="entry name" value="YagK_YfjJ_C"/>
</dbReference>
<reference evidence="2 3" key="1">
    <citation type="journal article" date="2014" name="Genome Announc.">
        <title>Complete Genome Sequence of the Model Rhizosphere Strain Azospirillum brasilense Az39, Successfully Applied in Agriculture.</title>
        <authorList>
            <person name="Rivera D."/>
            <person name="Revale S."/>
            <person name="Molina R."/>
            <person name="Gualpa J."/>
            <person name="Puente M."/>
            <person name="Maroniche G."/>
            <person name="Paris G."/>
            <person name="Baker D."/>
            <person name="Clavijo B."/>
            <person name="McLay K."/>
            <person name="Spaepen S."/>
            <person name="Perticari A."/>
            <person name="Vazquez M."/>
            <person name="Wisniewski-Dye F."/>
            <person name="Watkins C."/>
            <person name="Martinez-Abarca F."/>
            <person name="Vanderleyden J."/>
            <person name="Cassan F."/>
        </authorList>
    </citation>
    <scope>NUCLEOTIDE SEQUENCE [LARGE SCALE GENOMIC DNA]</scope>
    <source>
        <strain evidence="2 3">Az39</strain>
    </source>
</reference>
<dbReference type="Pfam" id="PF11726">
    <property type="entry name" value="YagK_YfjJ_C"/>
    <property type="match status" value="1"/>
</dbReference>
<dbReference type="AlphaFoldDB" id="A0A060DJD4"/>
<evidence type="ECO:0000313" key="3">
    <source>
        <dbReference type="Proteomes" id="UP000027186"/>
    </source>
</evidence>
<name>A0A060DJD4_9PROT</name>
<evidence type="ECO:0000259" key="1">
    <source>
        <dbReference type="Pfam" id="PF11726"/>
    </source>
</evidence>
<protein>
    <recommendedName>
        <fullName evidence="1">YagK/YfjJ C-terminal domain-containing protein</fullName>
    </recommendedName>
</protein>
<proteinExistence type="predicted"/>
<accession>A0A060DJD4</accession>
<dbReference type="RefSeq" id="WP_038529877.1">
    <property type="nucleotide sequence ID" value="NZ_CP007793.1"/>
</dbReference>
<gene>
    <name evidence="2" type="ORF">ABAZ39_13030</name>
</gene>
<dbReference type="EMBL" id="CP007793">
    <property type="protein sequence ID" value="AIB12895.1"/>
    <property type="molecule type" value="Genomic_DNA"/>
</dbReference>
<feature type="domain" description="YagK/YfjJ C-terminal" evidence="1">
    <location>
        <begin position="24"/>
        <end position="114"/>
    </location>
</feature>
<evidence type="ECO:0000313" key="2">
    <source>
        <dbReference type="EMBL" id="AIB12895.1"/>
    </source>
</evidence>
<organism evidence="2 3">
    <name type="scientific">Azospirillum argentinense</name>
    <dbReference type="NCBI Taxonomy" id="2970906"/>
    <lineage>
        <taxon>Bacteria</taxon>
        <taxon>Pseudomonadati</taxon>
        <taxon>Pseudomonadota</taxon>
        <taxon>Alphaproteobacteria</taxon>
        <taxon>Rhodospirillales</taxon>
        <taxon>Azospirillaceae</taxon>
        <taxon>Azospirillum</taxon>
    </lineage>
</organism>
<dbReference type="KEGG" id="abq:ABAZ39_13030"/>
<dbReference type="Proteomes" id="UP000027186">
    <property type="component" value="Chromosome"/>
</dbReference>
<sequence length="219" mass="24656">MYIAYTYYPAILWCIKERLDFMLAHHCKVLFVRFDVRFPLGTGHVGRNTEMSQFMKTLKAHYKAQGIALHYVWAREQDSSDAPHYHVVVLLNGSKVQHPMGVWDKAAEVWSDITNGPRALVQQCRPTGGGNSGNWGIMIRRVSGTATGADLIAQQQAFQQDYTAAWGWASYLAKEDSKDRAPYRVREFSASRLPVGMIAPPNHCVLPALTGMDGNRLSW</sequence>